<dbReference type="InterPro" id="IPR050464">
    <property type="entry name" value="Zeta_carotene_desat/Oxidored"/>
</dbReference>
<accession>A0A1T4YPU0</accession>
<reference evidence="2" key="1">
    <citation type="submission" date="2017-02" db="EMBL/GenBank/DDBJ databases">
        <authorList>
            <person name="Varghese N."/>
            <person name="Submissions S."/>
        </authorList>
    </citation>
    <scope>NUCLEOTIDE SEQUENCE [LARGE SCALE GENOMIC DNA]</scope>
    <source>
        <strain evidence="2">ATCC 700200</strain>
    </source>
</reference>
<organism evidence="1 2">
    <name type="scientific">Prosthecobacter debontii</name>
    <dbReference type="NCBI Taxonomy" id="48467"/>
    <lineage>
        <taxon>Bacteria</taxon>
        <taxon>Pseudomonadati</taxon>
        <taxon>Verrucomicrobiota</taxon>
        <taxon>Verrucomicrobiia</taxon>
        <taxon>Verrucomicrobiales</taxon>
        <taxon>Verrucomicrobiaceae</taxon>
        <taxon>Prosthecobacter</taxon>
    </lineage>
</organism>
<dbReference type="PANTHER" id="PTHR42923">
    <property type="entry name" value="PROTOPORPHYRINOGEN OXIDASE"/>
    <property type="match status" value="1"/>
</dbReference>
<proteinExistence type="predicted"/>
<dbReference type="GO" id="GO:0016491">
    <property type="term" value="F:oxidoreductase activity"/>
    <property type="evidence" value="ECO:0007669"/>
    <property type="project" value="TreeGrafter"/>
</dbReference>
<dbReference type="Gene3D" id="3.90.660.10">
    <property type="match status" value="1"/>
</dbReference>
<sequence>MKRRRFLQATAAVPALLTGSCSRDQELPGRILGASASVGHRLRDFSPAHPLSPSRVIQTDVLIAGGGISGLAAAHQLRKNGVEDFTLLELEPKAGGNSISGHNTISAYPWGAHYVPLPGPELHEVRALFEELGLIQGWDAAGRPLYDEVALCQEPHERLFIHGQWEAGIAPLAGMTPRDREEWAAFEATIRNYQERRAFVLPVDRSPRDADLMELDQLSMAEWMARQGWTSQPLHWYVNYACRDDFGGSLHQVSAWAGIHYFASRNGDAANATAGTVLTWPEGNGYLVNKLSEGLKERLRTGSIVMRMEVRSSQVITDVMDASTGEIIRYQSRTALCAMPRFIAQHIVAGLHALALPYSPWVVTNLTLDELPPSPGVLPAWDNVIYHSDGLGYVNATHQNLMAVPRETVITHYDSLDTGLPAQTRQWMQTQTHRDWAERSLHSLHMAHPDLREHVQQVDVWLWGHGMIRPEPGFIWGNAREQMQQAQPPIFFAHSDMSGMSLFEEAYTRGVQVADAIHAHLG</sequence>
<dbReference type="Proteomes" id="UP000190774">
    <property type="component" value="Unassembled WGS sequence"/>
</dbReference>
<dbReference type="Pfam" id="PF13450">
    <property type="entry name" value="NAD_binding_8"/>
    <property type="match status" value="1"/>
</dbReference>
<evidence type="ECO:0000313" key="1">
    <source>
        <dbReference type="EMBL" id="SKB03746.1"/>
    </source>
</evidence>
<dbReference type="InterPro" id="IPR036188">
    <property type="entry name" value="FAD/NAD-bd_sf"/>
</dbReference>
<dbReference type="Gene3D" id="1.10.405.10">
    <property type="entry name" value="Guanine Nucleotide Dissociation Inhibitor, domain 1"/>
    <property type="match status" value="1"/>
</dbReference>
<keyword evidence="2" id="KW-1185">Reference proteome</keyword>
<dbReference type="PANTHER" id="PTHR42923:SF39">
    <property type="entry name" value="AMINO OXIDASE"/>
    <property type="match status" value="1"/>
</dbReference>
<protein>
    <submittedName>
        <fullName evidence="1">Phytoene dehydrogenase-related protein</fullName>
    </submittedName>
</protein>
<dbReference type="EMBL" id="FUYE01000015">
    <property type="protein sequence ID" value="SKB03746.1"/>
    <property type="molecule type" value="Genomic_DNA"/>
</dbReference>
<name>A0A1T4YPU0_9BACT</name>
<evidence type="ECO:0000313" key="2">
    <source>
        <dbReference type="Proteomes" id="UP000190774"/>
    </source>
</evidence>
<gene>
    <name evidence="1" type="ORF">SAMN02745166_03900</name>
</gene>
<dbReference type="PROSITE" id="PS51257">
    <property type="entry name" value="PROKAR_LIPOPROTEIN"/>
    <property type="match status" value="1"/>
</dbReference>
<dbReference type="RefSeq" id="WP_078815053.1">
    <property type="nucleotide sequence ID" value="NZ_FUYE01000015.1"/>
</dbReference>
<dbReference type="OrthoDB" id="231484at2"/>
<dbReference type="Gene3D" id="3.50.50.60">
    <property type="entry name" value="FAD/NAD(P)-binding domain"/>
    <property type="match status" value="1"/>
</dbReference>
<dbReference type="AlphaFoldDB" id="A0A1T4YPU0"/>
<dbReference type="SUPFAM" id="SSF51905">
    <property type="entry name" value="FAD/NAD(P)-binding domain"/>
    <property type="match status" value="1"/>
</dbReference>
<dbReference type="STRING" id="48467.SAMN02745166_03900"/>